<dbReference type="EMBL" id="NBNE01004394">
    <property type="protein sequence ID" value="OWZ05513.1"/>
    <property type="molecule type" value="Genomic_DNA"/>
</dbReference>
<evidence type="ECO:0000313" key="3">
    <source>
        <dbReference type="Proteomes" id="UP000198211"/>
    </source>
</evidence>
<organism evidence="2 3">
    <name type="scientific">Phytophthora megakarya</name>
    <dbReference type="NCBI Taxonomy" id="4795"/>
    <lineage>
        <taxon>Eukaryota</taxon>
        <taxon>Sar</taxon>
        <taxon>Stramenopiles</taxon>
        <taxon>Oomycota</taxon>
        <taxon>Peronosporomycetes</taxon>
        <taxon>Peronosporales</taxon>
        <taxon>Peronosporaceae</taxon>
        <taxon>Phytophthora</taxon>
    </lineage>
</organism>
<dbReference type="Proteomes" id="UP000198211">
    <property type="component" value="Unassembled WGS sequence"/>
</dbReference>
<feature type="compositionally biased region" description="Acidic residues" evidence="1">
    <location>
        <begin position="49"/>
        <end position="67"/>
    </location>
</feature>
<keyword evidence="3" id="KW-1185">Reference proteome</keyword>
<evidence type="ECO:0000256" key="1">
    <source>
        <dbReference type="SAM" id="MobiDB-lite"/>
    </source>
</evidence>
<proteinExistence type="predicted"/>
<accession>A0A225VJC7</accession>
<reference evidence="3" key="1">
    <citation type="submission" date="2017-03" db="EMBL/GenBank/DDBJ databases">
        <title>Phytopthora megakarya and P. palmivora, two closely related causual agents of cacao black pod achieved similar genome size and gene model numbers by different mechanisms.</title>
        <authorList>
            <person name="Ali S."/>
            <person name="Shao J."/>
            <person name="Larry D.J."/>
            <person name="Kronmiller B."/>
            <person name="Shen D."/>
            <person name="Strem M.D."/>
            <person name="Melnick R.L."/>
            <person name="Guiltinan M.J."/>
            <person name="Tyler B.M."/>
            <person name="Meinhardt L.W."/>
            <person name="Bailey B.A."/>
        </authorList>
    </citation>
    <scope>NUCLEOTIDE SEQUENCE [LARGE SCALE GENOMIC DNA]</scope>
    <source>
        <strain evidence="3">zdho120</strain>
    </source>
</reference>
<feature type="compositionally biased region" description="Acidic residues" evidence="1">
    <location>
        <begin position="79"/>
        <end position="89"/>
    </location>
</feature>
<evidence type="ECO:0000313" key="2">
    <source>
        <dbReference type="EMBL" id="OWZ05513.1"/>
    </source>
</evidence>
<dbReference type="OrthoDB" id="113736at2759"/>
<protein>
    <submittedName>
        <fullName evidence="2">Uncharacterized protein</fullName>
    </submittedName>
</protein>
<comment type="caution">
    <text evidence="2">The sequence shown here is derived from an EMBL/GenBank/DDBJ whole genome shotgun (WGS) entry which is preliminary data.</text>
</comment>
<dbReference type="AlphaFoldDB" id="A0A225VJC7"/>
<name>A0A225VJC7_9STRA</name>
<sequence>MSPQQASSDDFPRLSGAKNFDVWKARVSASLDGKHLLGFVTKKDYNGVSEDEDEDSDDGLAESDDDEAASKPSSPAGIDSDEVDFEDSSDELHPSDDDTPSSKKTKRADLPIVTSAVIVSKSNGASQPYRLLATCVVWKHKPRPSS</sequence>
<feature type="region of interest" description="Disordered" evidence="1">
    <location>
        <begin position="42"/>
        <end position="109"/>
    </location>
</feature>
<gene>
    <name evidence="2" type="ORF">PHMEG_00022391</name>
</gene>